<accession>A0ABX8WHG3</accession>
<dbReference type="Proteomes" id="UP000825799">
    <property type="component" value="Chromosome"/>
</dbReference>
<organism evidence="1 2">
    <name type="scientific">Devosia salina</name>
    <dbReference type="NCBI Taxonomy" id="2860336"/>
    <lineage>
        <taxon>Bacteria</taxon>
        <taxon>Pseudomonadati</taxon>
        <taxon>Pseudomonadota</taxon>
        <taxon>Alphaproteobacteria</taxon>
        <taxon>Hyphomicrobiales</taxon>
        <taxon>Devosiaceae</taxon>
        <taxon>Devosia</taxon>
    </lineage>
</organism>
<dbReference type="RefSeq" id="WP_220306124.1">
    <property type="nucleotide sequence ID" value="NZ_CP080590.1"/>
</dbReference>
<dbReference type="Pfam" id="PF10025">
    <property type="entry name" value="DUF2267"/>
    <property type="match status" value="1"/>
</dbReference>
<dbReference type="InterPro" id="IPR038282">
    <property type="entry name" value="DUF2267_sf"/>
</dbReference>
<evidence type="ECO:0000313" key="2">
    <source>
        <dbReference type="Proteomes" id="UP000825799"/>
    </source>
</evidence>
<proteinExistence type="predicted"/>
<protein>
    <submittedName>
        <fullName evidence="1">DUF2267 domain-containing protein</fullName>
    </submittedName>
</protein>
<sequence>MTRRSPFDAAIEDGNIWLKATAETLHLDDSRLAYPALRAGLHALRDRLPPEAAVHLSAQLPLIVRGLFFEGWKMAGKPTPDNTVEEFCERLGRELPPNYQRNPKMVAEAVFDVVWRQLDPGESAKVIDQMPKGLRQLWPSIARRESA</sequence>
<keyword evidence="2" id="KW-1185">Reference proteome</keyword>
<evidence type="ECO:0000313" key="1">
    <source>
        <dbReference type="EMBL" id="QYO77670.1"/>
    </source>
</evidence>
<dbReference type="InterPro" id="IPR018727">
    <property type="entry name" value="DUF2267"/>
</dbReference>
<name>A0ABX8WHG3_9HYPH</name>
<reference evidence="1 2" key="1">
    <citation type="submission" date="2021-08" db="EMBL/GenBank/DDBJ databases">
        <title>Devosia salina sp. nov., isolated from the South China Sea sediment.</title>
        <authorList>
            <person name="Zhou Z."/>
        </authorList>
    </citation>
    <scope>NUCLEOTIDE SEQUENCE [LARGE SCALE GENOMIC DNA]</scope>
    <source>
        <strain evidence="1 2">SCS-3</strain>
    </source>
</reference>
<gene>
    <name evidence="1" type="ORF">K1X15_03625</name>
</gene>
<dbReference type="EMBL" id="CP080590">
    <property type="protein sequence ID" value="QYO77670.1"/>
    <property type="molecule type" value="Genomic_DNA"/>
</dbReference>
<dbReference type="Gene3D" id="1.10.490.110">
    <property type="entry name" value="Uncharacterized conserved protein DUF2267"/>
    <property type="match status" value="1"/>
</dbReference>